<reference evidence="2" key="1">
    <citation type="submission" date="2021-01" db="EMBL/GenBank/DDBJ databases">
        <authorList>
            <person name="Corre E."/>
            <person name="Pelletier E."/>
            <person name="Niang G."/>
            <person name="Scheremetjew M."/>
            <person name="Finn R."/>
            <person name="Kale V."/>
            <person name="Holt S."/>
            <person name="Cochrane G."/>
            <person name="Meng A."/>
            <person name="Brown T."/>
            <person name="Cohen L."/>
        </authorList>
    </citation>
    <scope>NUCLEOTIDE SEQUENCE</scope>
    <source>
        <strain evidence="2">CCMP2084</strain>
    </source>
</reference>
<evidence type="ECO:0000256" key="1">
    <source>
        <dbReference type="SAM" id="MobiDB-lite"/>
    </source>
</evidence>
<dbReference type="InterPro" id="IPR006994">
    <property type="entry name" value="TCF25/Rqc1"/>
</dbReference>
<dbReference type="GO" id="GO:1990112">
    <property type="term" value="C:RQC complex"/>
    <property type="evidence" value="ECO:0007669"/>
    <property type="project" value="TreeGrafter"/>
</dbReference>
<accession>A0A7S2UQ50</accession>
<dbReference type="AlphaFoldDB" id="A0A7S2UQ50"/>
<protein>
    <submittedName>
        <fullName evidence="2">Uncharacterized protein</fullName>
    </submittedName>
</protein>
<sequence length="532" mass="59993">MSGRAGTAASTTRATRTHRRGHLFGRPLEAWGQHKPPTLMGGGLGMTATVATSSSSDNVSSGNQAQEYRIEWSDSYKGMVRMYEQSVARTHDYYTLALFLADYPYCTEACLQLSIALFQLDRREWAMDLLKRTLWIYETASLSSFFDCRTSSSITSRTMSFSHEENKCFFQALFRLVQCSSMVGCNVTALAVSRFLLSLDSIHDPMATLLIMDYYALATQQNEHDQFIVDLVESKTIRIRKDTDSVSPINTDEDDRLGCDLVDMPNWGFSYALALYRLSLSLGNNADEEGEQQQQMMRQRADEALQRGLVSYPSMLQLLLEKNGVDTRVRSFQMDWPTVLQDYFTRAGSAFDLGHANTVAKGACDRVIRIFIQRHFKLWQSDPVLQWLYSNALFVSQTEGRSASVATTTMSVVPRALERYANVDPSDFLEFVAALPPDAENMVDPALVAPALALDPRRRRMLRFGPNHQNGQAMEQQQEEEQRRRMMHGGGIGPTGPPTAIDPDLPLMEIFWRSLLPWTTVDGIQPPPPPQR</sequence>
<dbReference type="Pfam" id="PF04910">
    <property type="entry name" value="Tcf25"/>
    <property type="match status" value="1"/>
</dbReference>
<organism evidence="2">
    <name type="scientific">Attheya septentrionalis</name>
    <dbReference type="NCBI Taxonomy" id="420275"/>
    <lineage>
        <taxon>Eukaryota</taxon>
        <taxon>Sar</taxon>
        <taxon>Stramenopiles</taxon>
        <taxon>Ochrophyta</taxon>
        <taxon>Bacillariophyta</taxon>
        <taxon>Coscinodiscophyceae</taxon>
        <taxon>Chaetocerotophycidae</taxon>
        <taxon>Chaetocerotales</taxon>
        <taxon>Attheyaceae</taxon>
        <taxon>Attheya</taxon>
    </lineage>
</organism>
<evidence type="ECO:0000313" key="2">
    <source>
        <dbReference type="EMBL" id="CAD9825277.1"/>
    </source>
</evidence>
<dbReference type="EMBL" id="HBHQ01025359">
    <property type="protein sequence ID" value="CAD9825277.1"/>
    <property type="molecule type" value="Transcribed_RNA"/>
</dbReference>
<proteinExistence type="predicted"/>
<dbReference type="PANTHER" id="PTHR22684:SF0">
    <property type="entry name" value="RIBOSOME QUALITY CONTROL COMPLEX SUBUNIT TCF25"/>
    <property type="match status" value="1"/>
</dbReference>
<gene>
    <name evidence="2" type="ORF">ASEP1449_LOCUS17111</name>
</gene>
<feature type="region of interest" description="Disordered" evidence="1">
    <location>
        <begin position="463"/>
        <end position="484"/>
    </location>
</feature>
<dbReference type="PANTHER" id="PTHR22684">
    <property type="entry name" value="NULP1-RELATED"/>
    <property type="match status" value="1"/>
</dbReference>
<name>A0A7S2UQ50_9STRA</name>